<evidence type="ECO:0000313" key="2">
    <source>
        <dbReference type="EMBL" id="RPB17810.1"/>
    </source>
</evidence>
<name>A0A3N4L4J6_9PEZI</name>
<proteinExistence type="predicted"/>
<feature type="compositionally biased region" description="Low complexity" evidence="1">
    <location>
        <begin position="7"/>
        <end position="18"/>
    </location>
</feature>
<dbReference type="InParanoid" id="A0A3N4L4J6"/>
<evidence type="ECO:0000313" key="3">
    <source>
        <dbReference type="Proteomes" id="UP000277580"/>
    </source>
</evidence>
<gene>
    <name evidence="2" type="ORF">P167DRAFT_478970</name>
</gene>
<keyword evidence="3" id="KW-1185">Reference proteome</keyword>
<evidence type="ECO:0000256" key="1">
    <source>
        <dbReference type="SAM" id="MobiDB-lite"/>
    </source>
</evidence>
<feature type="region of interest" description="Disordered" evidence="1">
    <location>
        <begin position="40"/>
        <end position="80"/>
    </location>
</feature>
<organism evidence="2 3">
    <name type="scientific">Morchella conica CCBAS932</name>
    <dbReference type="NCBI Taxonomy" id="1392247"/>
    <lineage>
        <taxon>Eukaryota</taxon>
        <taxon>Fungi</taxon>
        <taxon>Dikarya</taxon>
        <taxon>Ascomycota</taxon>
        <taxon>Pezizomycotina</taxon>
        <taxon>Pezizomycetes</taxon>
        <taxon>Pezizales</taxon>
        <taxon>Morchellaceae</taxon>
        <taxon>Morchella</taxon>
    </lineage>
</organism>
<dbReference type="Proteomes" id="UP000277580">
    <property type="component" value="Unassembled WGS sequence"/>
</dbReference>
<dbReference type="PANTHER" id="PTHR35392">
    <property type="entry name" value="ZN(II)2CYS6 TRANSCRIPTION FACTOR (EUROFUNG)-RELATED-RELATED"/>
    <property type="match status" value="1"/>
</dbReference>
<sequence length="566" mass="64631">MSHDTTGPSFPSPGISPSHLQRAASTGGLRFGAVQPFRGYDQQYWGPPRPHITRWSHTEPPSPAEDNATTTVNHEKNRRSSLKTCELEEAGLDFPGCYVLVPTTEDSIASSEIATVEGPEPGLISTKKNFRRPMVESERQAIKLNRKFGVCLRCKMFKERCRGGFPCERCRSLRFWKNICVTAQFTDKSIFTRGLYKSRVSFMLENVREWLPADYRHQEVIEVSIGYSHRLSITLQKFDPIDASLLEHILWRELRKTDFARIPSSAYGIIAIEDISSRLEVYFDSHIDDLILEAQRNAGTTSHSEIYAQTLLAAHQYAIDNPEKGLLVRKALRIWAAQIVFFKGVWRIEGTNTAGMPTITDRKSKLCGMTPLPRLANQQLDAKVESWIADLEREVLSELQHKIFRRNSADWFGIYLTLFVTLCSLERDTWGLQTWAFDADNLLQGVNNLGLSRPDEVRRAWTWPLQETPRVLIEKNLHLAETLTAHFRSVTKGWVPFTLDWHSDPVIALSGGEHVAVNYMRSICQWIKDGEPILRARASAEYSKDFFDSLNLMYCSKLMISDREDS</sequence>
<reference evidence="2 3" key="1">
    <citation type="journal article" date="2018" name="Nat. Ecol. Evol.">
        <title>Pezizomycetes genomes reveal the molecular basis of ectomycorrhizal truffle lifestyle.</title>
        <authorList>
            <person name="Murat C."/>
            <person name="Payen T."/>
            <person name="Noel B."/>
            <person name="Kuo A."/>
            <person name="Morin E."/>
            <person name="Chen J."/>
            <person name="Kohler A."/>
            <person name="Krizsan K."/>
            <person name="Balestrini R."/>
            <person name="Da Silva C."/>
            <person name="Montanini B."/>
            <person name="Hainaut M."/>
            <person name="Levati E."/>
            <person name="Barry K.W."/>
            <person name="Belfiori B."/>
            <person name="Cichocki N."/>
            <person name="Clum A."/>
            <person name="Dockter R.B."/>
            <person name="Fauchery L."/>
            <person name="Guy J."/>
            <person name="Iotti M."/>
            <person name="Le Tacon F."/>
            <person name="Lindquist E.A."/>
            <person name="Lipzen A."/>
            <person name="Malagnac F."/>
            <person name="Mello A."/>
            <person name="Molinier V."/>
            <person name="Miyauchi S."/>
            <person name="Poulain J."/>
            <person name="Riccioni C."/>
            <person name="Rubini A."/>
            <person name="Sitrit Y."/>
            <person name="Splivallo R."/>
            <person name="Traeger S."/>
            <person name="Wang M."/>
            <person name="Zifcakova L."/>
            <person name="Wipf D."/>
            <person name="Zambonelli A."/>
            <person name="Paolocci F."/>
            <person name="Nowrousian M."/>
            <person name="Ottonello S."/>
            <person name="Baldrian P."/>
            <person name="Spatafora J.W."/>
            <person name="Henrissat B."/>
            <person name="Nagy L.G."/>
            <person name="Aury J.M."/>
            <person name="Wincker P."/>
            <person name="Grigoriev I.V."/>
            <person name="Bonfante P."/>
            <person name="Martin F.M."/>
        </authorList>
    </citation>
    <scope>NUCLEOTIDE SEQUENCE [LARGE SCALE GENOMIC DNA]</scope>
    <source>
        <strain evidence="2 3">CCBAS932</strain>
    </source>
</reference>
<evidence type="ECO:0008006" key="4">
    <source>
        <dbReference type="Google" id="ProtNLM"/>
    </source>
</evidence>
<dbReference type="InterPro" id="IPR052973">
    <property type="entry name" value="Fungal_sec-metab_reg_TF"/>
</dbReference>
<feature type="region of interest" description="Disordered" evidence="1">
    <location>
        <begin position="1"/>
        <end position="21"/>
    </location>
</feature>
<protein>
    <recommendedName>
        <fullName evidence="4">Zn(2)-C6 fungal-type domain-containing protein</fullName>
    </recommendedName>
</protein>
<dbReference type="AlphaFoldDB" id="A0A3N4L4J6"/>
<accession>A0A3N4L4J6</accession>
<dbReference type="OrthoDB" id="5362630at2759"/>
<dbReference type="EMBL" id="ML119105">
    <property type="protein sequence ID" value="RPB17810.1"/>
    <property type="molecule type" value="Genomic_DNA"/>
</dbReference>